<evidence type="ECO:0000256" key="8">
    <source>
        <dbReference type="SAM" id="SignalP"/>
    </source>
</evidence>
<keyword evidence="12" id="KW-1185">Reference proteome</keyword>
<evidence type="ECO:0000256" key="3">
    <source>
        <dbReference type="ARBA" id="ARBA00022544"/>
    </source>
</evidence>
<keyword evidence="6" id="KW-0564">Palmitate</keyword>
<evidence type="ECO:0000259" key="10">
    <source>
        <dbReference type="Pfam" id="PF25198"/>
    </source>
</evidence>
<evidence type="ECO:0000256" key="1">
    <source>
        <dbReference type="ARBA" id="ARBA00004635"/>
    </source>
</evidence>
<evidence type="ECO:0000313" key="12">
    <source>
        <dbReference type="Proteomes" id="UP001596113"/>
    </source>
</evidence>
<feature type="signal peptide" evidence="8">
    <location>
        <begin position="1"/>
        <end position="20"/>
    </location>
</feature>
<dbReference type="Proteomes" id="UP001596113">
    <property type="component" value="Unassembled WGS sequence"/>
</dbReference>
<comment type="similarity">
    <text evidence="2">Belongs to the GerABKC lipoprotein family.</text>
</comment>
<dbReference type="InterPro" id="IPR038501">
    <property type="entry name" value="Spore_GerAC_C_sf"/>
</dbReference>
<dbReference type="Gene3D" id="3.30.300.210">
    <property type="entry name" value="Nutrient germinant receptor protein C, domain 3"/>
    <property type="match status" value="1"/>
</dbReference>
<protein>
    <submittedName>
        <fullName evidence="11">Ger(X)C family spore germination protein</fullName>
    </submittedName>
</protein>
<sequence length="391" mass="44185">MRARALLLSLCAAFILPLTGCWDVKTLQDVNYFTGVGIDYVDGKYRIYVQQLDFSNVAKSDTGKTSNPATVWVGQTEGASMSDATMKLYQTAQQTVFWGHLECVVLSEAALRSGDLISIFDRIIRSPEIRYTPWIYSTKTDIAKLFSTKPFFNLSPMNSILYSPKPSYEQWPIIAPMRLNAFARELREPGETVLVPSIGLAKDTWARDKKKDPKLEIDGVFAMHNDTYIGWLEDSKLNGLRWFVKHTPAGRMTLTDNGKMLATLKMGHPKAKVKMEIKNGEPVFHVDVKVNAALYELGKELSEEKLSKLAADAVAGEIRSTFEEGMRNGHADLYDLEHRLYRKKFKTWKTLTQEGRLPLRTLALGDVNVKVHIVQSGMFKLKRQLKPFSAP</sequence>
<dbReference type="PANTHER" id="PTHR35789:SF1">
    <property type="entry name" value="SPORE GERMINATION PROTEIN B3"/>
    <property type="match status" value="1"/>
</dbReference>
<feature type="chain" id="PRO_5046242301" evidence="8">
    <location>
        <begin position="21"/>
        <end position="391"/>
    </location>
</feature>
<keyword evidence="7" id="KW-0449">Lipoprotein</keyword>
<accession>A0ABW0HRA2</accession>
<evidence type="ECO:0000256" key="4">
    <source>
        <dbReference type="ARBA" id="ARBA00022729"/>
    </source>
</evidence>
<dbReference type="Pfam" id="PF25198">
    <property type="entry name" value="Spore_GerAC_N"/>
    <property type="match status" value="1"/>
</dbReference>
<evidence type="ECO:0000259" key="9">
    <source>
        <dbReference type="Pfam" id="PF05504"/>
    </source>
</evidence>
<reference evidence="12" key="1">
    <citation type="journal article" date="2019" name="Int. J. Syst. Evol. Microbiol.">
        <title>The Global Catalogue of Microorganisms (GCM) 10K type strain sequencing project: providing services to taxonomists for standard genome sequencing and annotation.</title>
        <authorList>
            <consortium name="The Broad Institute Genomics Platform"/>
            <consortium name="The Broad Institute Genome Sequencing Center for Infectious Disease"/>
            <person name="Wu L."/>
            <person name="Ma J."/>
        </authorList>
    </citation>
    <scope>NUCLEOTIDE SEQUENCE [LARGE SCALE GENOMIC DNA]</scope>
    <source>
        <strain evidence="12">CGMCC 1.18575</strain>
    </source>
</reference>
<organism evidence="11 12">
    <name type="scientific">Cohnella soli</name>
    <dbReference type="NCBI Taxonomy" id="425005"/>
    <lineage>
        <taxon>Bacteria</taxon>
        <taxon>Bacillati</taxon>
        <taxon>Bacillota</taxon>
        <taxon>Bacilli</taxon>
        <taxon>Bacillales</taxon>
        <taxon>Paenibacillaceae</taxon>
        <taxon>Cohnella</taxon>
    </lineage>
</organism>
<dbReference type="InterPro" id="IPR008844">
    <property type="entry name" value="Spore_GerAC-like"/>
</dbReference>
<evidence type="ECO:0000256" key="6">
    <source>
        <dbReference type="ARBA" id="ARBA00023139"/>
    </source>
</evidence>
<dbReference type="EMBL" id="JBHSMI010000025">
    <property type="protein sequence ID" value="MFC5403633.1"/>
    <property type="molecule type" value="Genomic_DNA"/>
</dbReference>
<dbReference type="RefSeq" id="WP_378133191.1">
    <property type="nucleotide sequence ID" value="NZ_JBHSMI010000025.1"/>
</dbReference>
<dbReference type="Pfam" id="PF05504">
    <property type="entry name" value="Spore_GerAC"/>
    <property type="match status" value="1"/>
</dbReference>
<feature type="domain" description="Spore germination GerAC-like C-terminal" evidence="9">
    <location>
        <begin position="220"/>
        <end position="377"/>
    </location>
</feature>
<keyword evidence="4 8" id="KW-0732">Signal</keyword>
<dbReference type="NCBIfam" id="TIGR02887">
    <property type="entry name" value="spore_ger_x_C"/>
    <property type="match status" value="1"/>
</dbReference>
<keyword evidence="5" id="KW-0472">Membrane</keyword>
<gene>
    <name evidence="11" type="ORF">ACFPOF_12895</name>
</gene>
<comment type="caution">
    <text evidence="11">The sequence shown here is derived from an EMBL/GenBank/DDBJ whole genome shotgun (WGS) entry which is preliminary data.</text>
</comment>
<evidence type="ECO:0000256" key="5">
    <source>
        <dbReference type="ARBA" id="ARBA00023136"/>
    </source>
</evidence>
<keyword evidence="3" id="KW-0309">Germination</keyword>
<proteinExistence type="inferred from homology"/>
<dbReference type="InterPro" id="IPR046953">
    <property type="entry name" value="Spore_GerAC-like_C"/>
</dbReference>
<comment type="subcellular location">
    <subcellularLocation>
        <location evidence="1">Membrane</location>
        <topology evidence="1">Lipid-anchor</topology>
    </subcellularLocation>
</comment>
<evidence type="ECO:0000256" key="7">
    <source>
        <dbReference type="ARBA" id="ARBA00023288"/>
    </source>
</evidence>
<evidence type="ECO:0000313" key="11">
    <source>
        <dbReference type="EMBL" id="MFC5403633.1"/>
    </source>
</evidence>
<evidence type="ECO:0000256" key="2">
    <source>
        <dbReference type="ARBA" id="ARBA00007886"/>
    </source>
</evidence>
<dbReference type="InterPro" id="IPR057336">
    <property type="entry name" value="GerAC_N"/>
</dbReference>
<feature type="domain" description="Spore germination protein N-terminal" evidence="10">
    <location>
        <begin position="23"/>
        <end position="198"/>
    </location>
</feature>
<name>A0ABW0HRA2_9BACL</name>
<dbReference type="PANTHER" id="PTHR35789">
    <property type="entry name" value="SPORE GERMINATION PROTEIN B3"/>
    <property type="match status" value="1"/>
</dbReference>